<feature type="transmembrane region" description="Helical" evidence="1">
    <location>
        <begin position="52"/>
        <end position="69"/>
    </location>
</feature>
<accession>A0A0U9HND0</accession>
<dbReference type="OrthoDB" id="8588554at2"/>
<keyword evidence="1" id="KW-0472">Membrane</keyword>
<name>A0A0U9HND0_9FIRM</name>
<feature type="transmembrane region" description="Helical" evidence="1">
    <location>
        <begin position="17"/>
        <end position="40"/>
    </location>
</feature>
<evidence type="ECO:0000313" key="3">
    <source>
        <dbReference type="Proteomes" id="UP000062160"/>
    </source>
</evidence>
<reference evidence="2" key="1">
    <citation type="journal article" date="2016" name="Genome Announc.">
        <title>Draft Genome Sequence of the Syntrophic Lactate-Degrading Bacterium Tepidanaerobacter syntrophicus JLT.</title>
        <authorList>
            <person name="Matsuura N."/>
            <person name="Ohashi A."/>
            <person name="Tourlousse D.M."/>
            <person name="Sekiguchi Y."/>
        </authorList>
    </citation>
    <scope>NUCLEOTIDE SEQUENCE [LARGE SCALE GENOMIC DNA]</scope>
    <source>
        <strain evidence="2">JL</strain>
    </source>
</reference>
<organism evidence="2">
    <name type="scientific">Tepidanaerobacter syntrophicus</name>
    <dbReference type="NCBI Taxonomy" id="224999"/>
    <lineage>
        <taxon>Bacteria</taxon>
        <taxon>Bacillati</taxon>
        <taxon>Bacillota</taxon>
        <taxon>Clostridia</taxon>
        <taxon>Thermosediminibacterales</taxon>
        <taxon>Tepidanaerobacteraceae</taxon>
        <taxon>Tepidanaerobacter</taxon>
    </lineage>
</organism>
<dbReference type="AlphaFoldDB" id="A0A0U9HND0"/>
<sequence length="156" mass="16587">MDALMTTAISVGVFSGIWAYLSSAFGLITWAGFLGCTTYFAAGGRKEGFKKAIMTNITGVIWAVIAIKVSSISSFDGAAALMTGIISFIMCAQAKFKSFDFIPGAFVGSCATFAAQGNWMQVVPALLCGAVLGYTSESLGIWIYEMLNRKRAENLD</sequence>
<evidence type="ECO:0008006" key="4">
    <source>
        <dbReference type="Google" id="ProtNLM"/>
    </source>
</evidence>
<proteinExistence type="predicted"/>
<keyword evidence="3" id="KW-1185">Reference proteome</keyword>
<evidence type="ECO:0000256" key="1">
    <source>
        <dbReference type="SAM" id="Phobius"/>
    </source>
</evidence>
<feature type="transmembrane region" description="Helical" evidence="1">
    <location>
        <begin position="122"/>
        <end position="144"/>
    </location>
</feature>
<gene>
    <name evidence="2" type="ORF">TSYNT_7398</name>
</gene>
<dbReference type="RefSeq" id="WP_059032765.1">
    <property type="nucleotide sequence ID" value="NZ_BSDW01000001.1"/>
</dbReference>
<protein>
    <recommendedName>
        <fullName evidence="4">DUF1097 domain-containing protein</fullName>
    </recommendedName>
</protein>
<dbReference type="STRING" id="224999.GCA_001485475_01393"/>
<evidence type="ECO:0000313" key="2">
    <source>
        <dbReference type="EMBL" id="GAQ25377.1"/>
    </source>
</evidence>
<keyword evidence="1" id="KW-0812">Transmembrane</keyword>
<keyword evidence="1" id="KW-1133">Transmembrane helix</keyword>
<dbReference type="InterPro" id="IPR009476">
    <property type="entry name" value="DUF1097"/>
</dbReference>
<dbReference type="EMBL" id="DF977001">
    <property type="protein sequence ID" value="GAQ25377.1"/>
    <property type="molecule type" value="Genomic_DNA"/>
</dbReference>
<dbReference type="Pfam" id="PF06496">
    <property type="entry name" value="DUF1097"/>
    <property type="match status" value="1"/>
</dbReference>
<dbReference type="Proteomes" id="UP000062160">
    <property type="component" value="Unassembled WGS sequence"/>
</dbReference>